<name>A0A162FB46_9FLAO</name>
<proteinExistence type="predicted"/>
<organism evidence="1 2">
    <name type="scientific">Aquimarina aggregata</name>
    <dbReference type="NCBI Taxonomy" id="1642818"/>
    <lineage>
        <taxon>Bacteria</taxon>
        <taxon>Pseudomonadati</taxon>
        <taxon>Bacteroidota</taxon>
        <taxon>Flavobacteriia</taxon>
        <taxon>Flavobacteriales</taxon>
        <taxon>Flavobacteriaceae</taxon>
        <taxon>Aquimarina</taxon>
    </lineage>
</organism>
<evidence type="ECO:0000313" key="1">
    <source>
        <dbReference type="EMBL" id="KZS40556.1"/>
    </source>
</evidence>
<protein>
    <submittedName>
        <fullName evidence="1">Uncharacterized protein</fullName>
    </submittedName>
</protein>
<gene>
    <name evidence="1" type="ORF">AWE51_06290</name>
</gene>
<comment type="caution">
    <text evidence="1">The sequence shown here is derived from an EMBL/GenBank/DDBJ whole genome shotgun (WGS) entry which is preliminary data.</text>
</comment>
<dbReference type="EMBL" id="LQRT01000013">
    <property type="protein sequence ID" value="KZS40556.1"/>
    <property type="molecule type" value="Genomic_DNA"/>
</dbReference>
<reference evidence="1" key="1">
    <citation type="submission" date="2016-01" db="EMBL/GenBank/DDBJ databases">
        <title>The draft genome sequence of Aquimarina sp. RZW4-3-2.</title>
        <authorList>
            <person name="Wang Y."/>
        </authorList>
    </citation>
    <scope>NUCLEOTIDE SEQUENCE [LARGE SCALE GENOMIC DNA]</scope>
    <source>
        <strain evidence="1">RZW4-3-2</strain>
    </source>
</reference>
<sequence>MNAFTQKHYLSGYVVLHSGDTIHGIVKDRTPEPFGDLFERIHFKSKQTGKKRYGAKDIKSYKAGNNVFESHRIALKSFNRGNFLFRTLNRNDGERAFLKVIKKGKLNYYNREFRDPDSGYYDYHSYYRKEGEYKFFILLSSIFGFNHKETAEYLKDCPLVSKKVLNKELKNFITIQELYEKKCNSK</sequence>
<dbReference type="AlphaFoldDB" id="A0A162FB46"/>
<keyword evidence="2" id="KW-1185">Reference proteome</keyword>
<dbReference type="Proteomes" id="UP000076715">
    <property type="component" value="Unassembled WGS sequence"/>
</dbReference>
<accession>A0A162FB46</accession>
<evidence type="ECO:0000313" key="2">
    <source>
        <dbReference type="Proteomes" id="UP000076715"/>
    </source>
</evidence>